<sequence length="101" mass="11519">MFPFFHPLHSLLRVGAYNLLLFLLICFTFHQLCSRHPALYKPTCPDLSPNKTSWISSSWAVFLTDHRLFMLFLTATRGTNSTNLHGGYVDVKNAHTPVVEV</sequence>
<proteinExistence type="predicted"/>
<organism evidence="1 2">
    <name type="scientific">Ilyodon furcidens</name>
    <name type="common">goldbreast splitfin</name>
    <dbReference type="NCBI Taxonomy" id="33524"/>
    <lineage>
        <taxon>Eukaryota</taxon>
        <taxon>Metazoa</taxon>
        <taxon>Chordata</taxon>
        <taxon>Craniata</taxon>
        <taxon>Vertebrata</taxon>
        <taxon>Euteleostomi</taxon>
        <taxon>Actinopterygii</taxon>
        <taxon>Neopterygii</taxon>
        <taxon>Teleostei</taxon>
        <taxon>Neoteleostei</taxon>
        <taxon>Acanthomorphata</taxon>
        <taxon>Ovalentaria</taxon>
        <taxon>Atherinomorphae</taxon>
        <taxon>Cyprinodontiformes</taxon>
        <taxon>Goodeidae</taxon>
        <taxon>Ilyodon</taxon>
    </lineage>
</organism>
<protein>
    <recommendedName>
        <fullName evidence="3">Secreted protein</fullName>
    </recommendedName>
</protein>
<evidence type="ECO:0000313" key="2">
    <source>
        <dbReference type="Proteomes" id="UP001482620"/>
    </source>
</evidence>
<dbReference type="EMBL" id="JAHRIQ010027119">
    <property type="protein sequence ID" value="MEQ2230376.1"/>
    <property type="molecule type" value="Genomic_DNA"/>
</dbReference>
<accession>A0ABV0TEC4</accession>
<reference evidence="1 2" key="1">
    <citation type="submission" date="2021-06" db="EMBL/GenBank/DDBJ databases">
        <authorList>
            <person name="Palmer J.M."/>
        </authorList>
    </citation>
    <scope>NUCLEOTIDE SEQUENCE [LARGE SCALE GENOMIC DNA]</scope>
    <source>
        <strain evidence="2">if_2019</strain>
        <tissue evidence="1">Muscle</tissue>
    </source>
</reference>
<keyword evidence="2" id="KW-1185">Reference proteome</keyword>
<comment type="caution">
    <text evidence="1">The sequence shown here is derived from an EMBL/GenBank/DDBJ whole genome shotgun (WGS) entry which is preliminary data.</text>
</comment>
<name>A0ABV0TEC4_9TELE</name>
<dbReference type="Proteomes" id="UP001482620">
    <property type="component" value="Unassembled WGS sequence"/>
</dbReference>
<evidence type="ECO:0008006" key="3">
    <source>
        <dbReference type="Google" id="ProtNLM"/>
    </source>
</evidence>
<evidence type="ECO:0000313" key="1">
    <source>
        <dbReference type="EMBL" id="MEQ2230376.1"/>
    </source>
</evidence>
<gene>
    <name evidence="1" type="ORF">ILYODFUR_028656</name>
</gene>